<name>A0AAF0YCQ5_9TREE</name>
<reference evidence="4" key="1">
    <citation type="submission" date="2023-10" db="EMBL/GenBank/DDBJ databases">
        <authorList>
            <person name="Noh H."/>
        </authorList>
    </citation>
    <scope>NUCLEOTIDE SEQUENCE</scope>
    <source>
        <strain evidence="4">DUCC4014</strain>
    </source>
</reference>
<evidence type="ECO:0000313" key="5">
    <source>
        <dbReference type="Proteomes" id="UP000827549"/>
    </source>
</evidence>
<feature type="signal peptide" evidence="3">
    <location>
        <begin position="1"/>
        <end position="27"/>
    </location>
</feature>
<protein>
    <submittedName>
        <fullName evidence="4">Uncharacterized protein</fullName>
    </submittedName>
</protein>
<keyword evidence="5" id="KW-1185">Reference proteome</keyword>
<dbReference type="PROSITE" id="PS51257">
    <property type="entry name" value="PROKAR_LIPOPROTEIN"/>
    <property type="match status" value="1"/>
</dbReference>
<feature type="compositionally biased region" description="Basic and acidic residues" evidence="1">
    <location>
        <begin position="225"/>
        <end position="240"/>
    </location>
</feature>
<sequence length="283" mass="30395">MTLVTRITAKTTLLVLLVIACTHDVTAAPIPQGEITPTPTAASSSSTIHTATTSAEPSTSATPKLSGADKLKLALCITPVALGTAVFLGVILVDLVEKWRAIKECNRERAKRRQARPAQRQSAIRSKRNNSISSIWSAFKASVVTTRATIDNGTNAARAWAAKRATAMADSMRRPPPKPQDIEMTPTEAATEAAVDKKLAYVQSDDASDNHRSEVLADGGEAESNSDRKGKRKCESDHESTIAPSYRSRDDAPDYPESVWSDEFDIVEASSSSGSCAPRKEDK</sequence>
<proteinExistence type="predicted"/>
<accession>A0AAF0YCQ5</accession>
<keyword evidence="2" id="KW-0812">Transmembrane</keyword>
<evidence type="ECO:0000256" key="1">
    <source>
        <dbReference type="SAM" id="MobiDB-lite"/>
    </source>
</evidence>
<gene>
    <name evidence="4" type="ORF">LOC62_06G007828</name>
</gene>
<keyword evidence="2" id="KW-0472">Membrane</keyword>
<dbReference type="Proteomes" id="UP000827549">
    <property type="component" value="Chromosome 6"/>
</dbReference>
<feature type="chain" id="PRO_5042130952" evidence="3">
    <location>
        <begin position="28"/>
        <end position="283"/>
    </location>
</feature>
<feature type="region of interest" description="Disordered" evidence="1">
    <location>
        <begin position="166"/>
        <end position="190"/>
    </location>
</feature>
<feature type="compositionally biased region" description="Low complexity" evidence="1">
    <location>
        <begin position="116"/>
        <end position="127"/>
    </location>
</feature>
<keyword evidence="2" id="KW-1133">Transmembrane helix</keyword>
<feature type="region of interest" description="Disordered" evidence="1">
    <location>
        <begin position="107"/>
        <end position="127"/>
    </location>
</feature>
<evidence type="ECO:0000256" key="3">
    <source>
        <dbReference type="SAM" id="SignalP"/>
    </source>
</evidence>
<dbReference type="RefSeq" id="XP_062630336.1">
    <property type="nucleotide sequence ID" value="XM_062774352.1"/>
</dbReference>
<organism evidence="4 5">
    <name type="scientific">Vanrija pseudolonga</name>
    <dbReference type="NCBI Taxonomy" id="143232"/>
    <lineage>
        <taxon>Eukaryota</taxon>
        <taxon>Fungi</taxon>
        <taxon>Dikarya</taxon>
        <taxon>Basidiomycota</taxon>
        <taxon>Agaricomycotina</taxon>
        <taxon>Tremellomycetes</taxon>
        <taxon>Trichosporonales</taxon>
        <taxon>Trichosporonaceae</taxon>
        <taxon>Vanrija</taxon>
    </lineage>
</organism>
<feature type="region of interest" description="Disordered" evidence="1">
    <location>
        <begin position="202"/>
        <end position="283"/>
    </location>
</feature>
<feature type="region of interest" description="Disordered" evidence="1">
    <location>
        <begin position="30"/>
        <end position="64"/>
    </location>
</feature>
<keyword evidence="3" id="KW-0732">Signal</keyword>
<dbReference type="EMBL" id="CP086719">
    <property type="protein sequence ID" value="WOO84310.1"/>
    <property type="molecule type" value="Genomic_DNA"/>
</dbReference>
<dbReference type="GeneID" id="87810999"/>
<dbReference type="AlphaFoldDB" id="A0AAF0YCQ5"/>
<feature type="transmembrane region" description="Helical" evidence="2">
    <location>
        <begin position="71"/>
        <end position="93"/>
    </location>
</feature>
<evidence type="ECO:0000313" key="4">
    <source>
        <dbReference type="EMBL" id="WOO84310.1"/>
    </source>
</evidence>
<feature type="compositionally biased region" description="Low complexity" evidence="1">
    <location>
        <begin position="35"/>
        <end position="63"/>
    </location>
</feature>
<evidence type="ECO:0000256" key="2">
    <source>
        <dbReference type="SAM" id="Phobius"/>
    </source>
</evidence>